<feature type="compositionally biased region" description="Low complexity" evidence="2">
    <location>
        <begin position="528"/>
        <end position="545"/>
    </location>
</feature>
<comment type="caution">
    <text evidence="4">The sequence shown here is derived from an EMBL/GenBank/DDBJ whole genome shotgun (WGS) entry which is preliminary data.</text>
</comment>
<dbReference type="EMBL" id="JAOL01000186">
    <property type="protein sequence ID" value="EUA85961.1"/>
    <property type="molecule type" value="Genomic_DNA"/>
</dbReference>
<evidence type="ECO:0000313" key="4">
    <source>
        <dbReference type="EMBL" id="EUA85961.1"/>
    </source>
</evidence>
<feature type="compositionally biased region" description="Basic residues" evidence="2">
    <location>
        <begin position="424"/>
        <end position="434"/>
    </location>
</feature>
<feature type="compositionally biased region" description="Basic residues" evidence="2">
    <location>
        <begin position="341"/>
        <end position="350"/>
    </location>
</feature>
<dbReference type="InterPro" id="IPR033847">
    <property type="entry name" value="Citrt_syn/SCS-alpha_CS"/>
</dbReference>
<proteinExistence type="predicted"/>
<feature type="region of interest" description="Disordered" evidence="2">
    <location>
        <begin position="390"/>
        <end position="434"/>
    </location>
</feature>
<dbReference type="Pfam" id="PF02629">
    <property type="entry name" value="CoA_binding"/>
    <property type="match status" value="1"/>
</dbReference>
<dbReference type="InterPro" id="IPR016102">
    <property type="entry name" value="Succinyl-CoA_synth-like"/>
</dbReference>
<keyword evidence="5" id="KW-1185">Reference proteome</keyword>
<feature type="compositionally biased region" description="Low complexity" evidence="2">
    <location>
        <begin position="474"/>
        <end position="486"/>
    </location>
</feature>
<accession>A0ABP3A8T0</accession>
<dbReference type="PRINTS" id="PR01798">
    <property type="entry name" value="SCOASYNTHASE"/>
</dbReference>
<reference evidence="4 5" key="1">
    <citation type="submission" date="2014-01" db="EMBL/GenBank/DDBJ databases">
        <authorList>
            <person name="Dobos K."/>
            <person name="Lenaerts A."/>
            <person name="Ordway D."/>
            <person name="DeGroote M.A."/>
            <person name="Parker T."/>
            <person name="Sizemore C."/>
            <person name="Tallon L.J."/>
            <person name="Sadzewicz L.K."/>
            <person name="Sengamalay N."/>
            <person name="Fraser C.M."/>
            <person name="Hine E."/>
            <person name="Shefchek K.A."/>
            <person name="Das S.P."/>
            <person name="Tettelin H."/>
        </authorList>
    </citation>
    <scope>NUCLEOTIDE SEQUENCE [LARGE SCALE GENOMIC DNA]</scope>
    <source>
        <strain evidence="4 5">Harvey</strain>
    </source>
</reference>
<dbReference type="InterPro" id="IPR005811">
    <property type="entry name" value="SUCC_ACL_C"/>
</dbReference>
<feature type="compositionally biased region" description="Basic residues" evidence="2">
    <location>
        <begin position="262"/>
        <end position="271"/>
    </location>
</feature>
<evidence type="ECO:0000256" key="2">
    <source>
        <dbReference type="SAM" id="MobiDB-lite"/>
    </source>
</evidence>
<organism evidence="4 5">
    <name type="scientific">Mycobacterium ulcerans str. Harvey</name>
    <dbReference type="NCBI Taxonomy" id="1299332"/>
    <lineage>
        <taxon>Bacteria</taxon>
        <taxon>Bacillati</taxon>
        <taxon>Actinomycetota</taxon>
        <taxon>Actinomycetes</taxon>
        <taxon>Mycobacteriales</taxon>
        <taxon>Mycobacteriaceae</taxon>
        <taxon>Mycobacterium</taxon>
        <taxon>Mycobacterium ulcerans group</taxon>
    </lineage>
</organism>
<feature type="compositionally biased region" description="Basic residues" evidence="2">
    <location>
        <begin position="508"/>
        <end position="527"/>
    </location>
</feature>
<dbReference type="SUPFAM" id="SSF51735">
    <property type="entry name" value="NAD(P)-binding Rossmann-fold domains"/>
    <property type="match status" value="1"/>
</dbReference>
<dbReference type="InterPro" id="IPR036291">
    <property type="entry name" value="NAD(P)-bd_dom_sf"/>
</dbReference>
<feature type="compositionally biased region" description="Polar residues" evidence="2">
    <location>
        <begin position="226"/>
        <end position="236"/>
    </location>
</feature>
<dbReference type="PANTHER" id="PTHR11117">
    <property type="entry name" value="SUCCINYL-COA LIGASE SUBUNIT ALPHA"/>
    <property type="match status" value="1"/>
</dbReference>
<feature type="compositionally biased region" description="Polar residues" evidence="2">
    <location>
        <begin position="298"/>
        <end position="308"/>
    </location>
</feature>
<feature type="region of interest" description="Disordered" evidence="2">
    <location>
        <begin position="334"/>
        <end position="373"/>
    </location>
</feature>
<sequence length="655" mass="68062">MNKDNKVIVQGITGSEATVHAARMLKAGTQIVGGVNARKAGTTVTHEDKGGRVIKLPVFGGVAEAMEKTGADVSIIFVPPKFAKDAIIEAIDAEIPLLVVITEVIPVQDTAYAWAYNLGKGGKTRIIGPNCPGIITPGQALVGITPANITGAGPVGLVSKSGTLTYQMMFELRDFGFTTSIGIGGDPVIGTTHIDAIEAFEKDPDTKLIVMIGEIGGTPRSERPTSSRPTCPSRLSVTWRDSPRRRARPWGTRVPSCPAPRAPRRPRKKPWRPPGYRSARPRRRPRCWPGDPEGSLDAEQTQNGTLPSGSVPFCVCSGTCRAPCSAATAGRGCLARQSADRRRRPGRRCRWSPSPPAVAAVPAETDEQRGTPAVAAGAAGISAAVGSSRAAGPAVADQQARVTAGPRAPPPSPPAPYPPMPPSHRSRTVCRRPPARQPLRWAESAGAAGTAIAVEETAVATDPAGATGGGGPGPVTAATAASAGPSRIPPVPPAPPAPPRRRPESCRHGRRRRRYRSIRPHRRRRRPAVAGDQRRSAVAAGSAGAEKQPGRPAVTADTAEAGPSGAAGSAVAEQQAAGPPLPPAAWLLLGLAGPPAPPLPNNPPRRRCRRRDVRRCPAAGAAISDQQPARLAVCPGCPSAPLPISGRPSRALVGH</sequence>
<dbReference type="SMART" id="SM00881">
    <property type="entry name" value="CoA_binding"/>
    <property type="match status" value="1"/>
</dbReference>
<evidence type="ECO:0000259" key="3">
    <source>
        <dbReference type="SMART" id="SM00881"/>
    </source>
</evidence>
<dbReference type="SUPFAM" id="SSF52210">
    <property type="entry name" value="Succinyl-CoA synthetase domains"/>
    <property type="match status" value="1"/>
</dbReference>
<keyword evidence="1" id="KW-0547">Nucleotide-binding</keyword>
<dbReference type="Gene3D" id="3.40.50.720">
    <property type="entry name" value="NAD(P)-binding Rossmann-like Domain"/>
    <property type="match status" value="1"/>
</dbReference>
<dbReference type="Proteomes" id="UP000020681">
    <property type="component" value="Unassembled WGS sequence"/>
</dbReference>
<feature type="region of interest" description="Disordered" evidence="2">
    <location>
        <begin position="462"/>
        <end position="578"/>
    </location>
</feature>
<feature type="region of interest" description="Disordered" evidence="2">
    <location>
        <begin position="216"/>
        <end position="308"/>
    </location>
</feature>
<name>A0ABP3A8T0_MYCUL</name>
<feature type="compositionally biased region" description="Pro residues" evidence="2">
    <location>
        <begin position="407"/>
        <end position="422"/>
    </location>
</feature>
<evidence type="ECO:0000256" key="1">
    <source>
        <dbReference type="ARBA" id="ARBA00022741"/>
    </source>
</evidence>
<evidence type="ECO:0000313" key="5">
    <source>
        <dbReference type="Proteomes" id="UP000020681"/>
    </source>
</evidence>
<dbReference type="Gene3D" id="3.40.50.261">
    <property type="entry name" value="Succinyl-CoA synthetase domains"/>
    <property type="match status" value="1"/>
</dbReference>
<feature type="compositionally biased region" description="Pro residues" evidence="2">
    <location>
        <begin position="487"/>
        <end position="498"/>
    </location>
</feature>
<dbReference type="Pfam" id="PF00549">
    <property type="entry name" value="Ligase_CoA"/>
    <property type="match status" value="1"/>
</dbReference>
<gene>
    <name evidence="4" type="ORF">I551_7682</name>
</gene>
<feature type="domain" description="CoA-binding" evidence="3">
    <location>
        <begin position="1"/>
        <end position="105"/>
    </location>
</feature>
<dbReference type="PROSITE" id="PS01216">
    <property type="entry name" value="SUCCINYL_COA_LIG_1"/>
    <property type="match status" value="1"/>
</dbReference>
<dbReference type="InterPro" id="IPR003781">
    <property type="entry name" value="CoA-bd"/>
</dbReference>
<feature type="compositionally biased region" description="Low complexity" evidence="2">
    <location>
        <begin position="559"/>
        <end position="578"/>
    </location>
</feature>
<protein>
    <submittedName>
        <fullName evidence="4">CoA binding domain protein</fullName>
    </submittedName>
</protein>
<dbReference type="PANTHER" id="PTHR11117:SF2">
    <property type="entry name" value="SUCCINATE--COA LIGASE [ADP_GDP-FORMING] SUBUNIT ALPHA, MITOCHONDRIAL"/>
    <property type="match status" value="1"/>
</dbReference>